<keyword evidence="4" id="KW-0804">Transcription</keyword>
<dbReference type="SUPFAM" id="SSF88946">
    <property type="entry name" value="Sigma2 domain of RNA polymerase sigma factors"/>
    <property type="match status" value="1"/>
</dbReference>
<dbReference type="GO" id="GO:0006352">
    <property type="term" value="P:DNA-templated transcription initiation"/>
    <property type="evidence" value="ECO:0007669"/>
    <property type="project" value="InterPro"/>
</dbReference>
<evidence type="ECO:0000259" key="6">
    <source>
        <dbReference type="Pfam" id="PF08281"/>
    </source>
</evidence>
<evidence type="ECO:0000313" key="7">
    <source>
        <dbReference type="EMBL" id="TFE70720.1"/>
    </source>
</evidence>
<feature type="domain" description="RNA polymerase sigma-70 region 2" evidence="5">
    <location>
        <begin position="10"/>
        <end position="76"/>
    </location>
</feature>
<dbReference type="GO" id="GO:0003677">
    <property type="term" value="F:DNA binding"/>
    <property type="evidence" value="ECO:0007669"/>
    <property type="project" value="InterPro"/>
</dbReference>
<dbReference type="InterPro" id="IPR036388">
    <property type="entry name" value="WH-like_DNA-bd_sf"/>
</dbReference>
<keyword evidence="2" id="KW-0805">Transcription regulation</keyword>
<evidence type="ECO:0000256" key="4">
    <source>
        <dbReference type="ARBA" id="ARBA00023163"/>
    </source>
</evidence>
<evidence type="ECO:0000259" key="5">
    <source>
        <dbReference type="Pfam" id="PF04542"/>
    </source>
</evidence>
<dbReference type="CDD" id="cd06171">
    <property type="entry name" value="Sigma70_r4"/>
    <property type="match status" value="1"/>
</dbReference>
<dbReference type="InterPro" id="IPR013249">
    <property type="entry name" value="RNA_pol_sigma70_r4_t2"/>
</dbReference>
<evidence type="ECO:0000313" key="8">
    <source>
        <dbReference type="Proteomes" id="UP000297713"/>
    </source>
</evidence>
<accession>A0A4Y8PFT0</accession>
<dbReference type="InterPro" id="IPR007627">
    <property type="entry name" value="RNA_pol_sigma70_r2"/>
</dbReference>
<sequence length="175" mass="21086">MNREEFEKVFEEHYKDAYRFALSLCRDVDQACDLVQQTFILLYTHKEALKNGLKVKNWLFTTLYRLFLRLKKKEERYQNMGIEEMEDFLIEENKGDLRVDCQYVVDCLLQLEEPYRIALLLYYMDELTYLDIAQILKVPIGTVMSRIFRGKKLLRDLVLAKRSNKKKNRRLKAKV</sequence>
<keyword evidence="3" id="KW-0731">Sigma factor</keyword>
<comment type="caution">
    <text evidence="7">The sequence shown here is derived from an EMBL/GenBank/DDBJ whole genome shotgun (WGS) entry which is preliminary data.</text>
</comment>
<organism evidence="7 8">
    <name type="scientific">Methylacidiphilum caldifontis</name>
    <dbReference type="NCBI Taxonomy" id="2795386"/>
    <lineage>
        <taxon>Bacteria</taxon>
        <taxon>Pseudomonadati</taxon>
        <taxon>Verrucomicrobiota</taxon>
        <taxon>Methylacidiphilae</taxon>
        <taxon>Methylacidiphilales</taxon>
        <taxon>Methylacidiphilaceae</taxon>
        <taxon>Methylacidiphilum (ex Ratnadevi et al. 2023)</taxon>
    </lineage>
</organism>
<dbReference type="PANTHER" id="PTHR43133:SF60">
    <property type="entry name" value="RNA POLYMERASE SIGMA FACTOR SIGV"/>
    <property type="match status" value="1"/>
</dbReference>
<dbReference type="AlphaFoldDB" id="A0A4Y8PFT0"/>
<gene>
    <name evidence="7" type="ORF">A7Q10_06590</name>
</gene>
<dbReference type="InterPro" id="IPR013325">
    <property type="entry name" value="RNA_pol_sigma_r2"/>
</dbReference>
<dbReference type="GO" id="GO:0016987">
    <property type="term" value="F:sigma factor activity"/>
    <property type="evidence" value="ECO:0007669"/>
    <property type="project" value="UniProtKB-KW"/>
</dbReference>
<dbReference type="RefSeq" id="WP_134439674.1">
    <property type="nucleotide sequence ID" value="NZ_LXQC01000113.1"/>
</dbReference>
<dbReference type="InterPro" id="IPR013324">
    <property type="entry name" value="RNA_pol_sigma_r3/r4-like"/>
</dbReference>
<dbReference type="Gene3D" id="1.10.10.10">
    <property type="entry name" value="Winged helix-like DNA-binding domain superfamily/Winged helix DNA-binding domain"/>
    <property type="match status" value="1"/>
</dbReference>
<reference evidence="7 8" key="1">
    <citation type="submission" date="2016-05" db="EMBL/GenBank/DDBJ databases">
        <title>Diversity and Homogeneity among Thermoacidophilic Verrucomicrobia Methanotrophs Linked with Geographical Origin.</title>
        <authorList>
            <person name="Erikstad H.-A."/>
            <person name="Smestad N.B."/>
            <person name="Ceballos R.M."/>
            <person name="Birkeland N.-K."/>
        </authorList>
    </citation>
    <scope>NUCLEOTIDE SEQUENCE [LARGE SCALE GENOMIC DNA]</scope>
    <source>
        <strain evidence="7 8">Phi</strain>
    </source>
</reference>
<dbReference type="Gene3D" id="1.10.1740.10">
    <property type="match status" value="1"/>
</dbReference>
<dbReference type="InterPro" id="IPR014284">
    <property type="entry name" value="RNA_pol_sigma-70_dom"/>
</dbReference>
<dbReference type="OrthoDB" id="9795666at2"/>
<evidence type="ECO:0000256" key="2">
    <source>
        <dbReference type="ARBA" id="ARBA00023015"/>
    </source>
</evidence>
<comment type="similarity">
    <text evidence="1">Belongs to the sigma-70 factor family. ECF subfamily.</text>
</comment>
<dbReference type="Pfam" id="PF04542">
    <property type="entry name" value="Sigma70_r2"/>
    <property type="match status" value="1"/>
</dbReference>
<evidence type="ECO:0000256" key="3">
    <source>
        <dbReference type="ARBA" id="ARBA00023082"/>
    </source>
</evidence>
<dbReference type="PANTHER" id="PTHR43133">
    <property type="entry name" value="RNA POLYMERASE ECF-TYPE SIGMA FACTO"/>
    <property type="match status" value="1"/>
</dbReference>
<dbReference type="NCBIfam" id="TIGR02937">
    <property type="entry name" value="sigma70-ECF"/>
    <property type="match status" value="1"/>
</dbReference>
<protein>
    <submittedName>
        <fullName evidence="7">RNA polymerase subunit sigma-70</fullName>
    </submittedName>
</protein>
<keyword evidence="8" id="KW-1185">Reference proteome</keyword>
<dbReference type="Proteomes" id="UP000297713">
    <property type="component" value="Unassembled WGS sequence"/>
</dbReference>
<dbReference type="InterPro" id="IPR039425">
    <property type="entry name" value="RNA_pol_sigma-70-like"/>
</dbReference>
<evidence type="ECO:0000256" key="1">
    <source>
        <dbReference type="ARBA" id="ARBA00010641"/>
    </source>
</evidence>
<dbReference type="EMBL" id="LXQC01000113">
    <property type="protein sequence ID" value="TFE70720.1"/>
    <property type="molecule type" value="Genomic_DNA"/>
</dbReference>
<dbReference type="SUPFAM" id="SSF88659">
    <property type="entry name" value="Sigma3 and sigma4 domains of RNA polymerase sigma factors"/>
    <property type="match status" value="1"/>
</dbReference>
<proteinExistence type="inferred from homology"/>
<feature type="domain" description="RNA polymerase sigma factor 70 region 4 type 2" evidence="6">
    <location>
        <begin position="103"/>
        <end position="154"/>
    </location>
</feature>
<name>A0A4Y8PFT0_9BACT</name>
<dbReference type="Pfam" id="PF08281">
    <property type="entry name" value="Sigma70_r4_2"/>
    <property type="match status" value="1"/>
</dbReference>